<reference evidence="2" key="1">
    <citation type="submission" date="2016-11" db="UniProtKB">
        <authorList>
            <consortium name="WormBaseParasite"/>
        </authorList>
    </citation>
    <scope>IDENTIFICATION</scope>
    <source>
        <strain evidence="2">KR3021</strain>
    </source>
</reference>
<protein>
    <submittedName>
        <fullName evidence="2">Selenide, water dikinase</fullName>
    </submittedName>
</protein>
<dbReference type="Proteomes" id="UP000095286">
    <property type="component" value="Unplaced"/>
</dbReference>
<proteinExistence type="predicted"/>
<accession>A0AC35TW60</accession>
<evidence type="ECO:0000313" key="1">
    <source>
        <dbReference type="Proteomes" id="UP000095286"/>
    </source>
</evidence>
<sequence>MKTTLDIIERLEKGLFNPESIGLPTDFLLTKLTEAKGCGCKVERSVLLELLKDFNTEEKDECEVGIGLDSCVIPLRHKGLFLVTTTDFFYPLVDDPYIQGRITCANVLSDLYAAGVTETDNMLMLLGVYKDFLPNERDIVVKEFMKGFKDCADLADTKIRGGQTVKCPWLLLGGVATSVCTKEEMLDVTRANEGNVLVLTKPLGGQIAVNAFEWLKINKQRVEDLKIEDVDRKIVEAYNQVCEQMCRLNRNAAILAKKYGAFASTDVTGFGILGHADNLVKSQKAKNLKFVLNNLPTLNHVQEISKNMPGNNGFRLFTGTSAETSGGLLLAMEEGKAKDFIAELKEMDGFPAWIIGKVEKQTDSSDNYAIIPNDCNFFIGEM</sequence>
<dbReference type="WBParaSite" id="RSKR_0000478600.1">
    <property type="protein sequence ID" value="RSKR_0000478600.1"/>
    <property type="gene ID" value="RSKR_0000478600"/>
</dbReference>
<name>A0AC35TW60_9BILA</name>
<organism evidence="1 2">
    <name type="scientific">Rhabditophanes sp. KR3021</name>
    <dbReference type="NCBI Taxonomy" id="114890"/>
    <lineage>
        <taxon>Eukaryota</taxon>
        <taxon>Metazoa</taxon>
        <taxon>Ecdysozoa</taxon>
        <taxon>Nematoda</taxon>
        <taxon>Chromadorea</taxon>
        <taxon>Rhabditida</taxon>
        <taxon>Tylenchina</taxon>
        <taxon>Panagrolaimomorpha</taxon>
        <taxon>Strongyloidoidea</taxon>
        <taxon>Alloionematidae</taxon>
        <taxon>Rhabditophanes</taxon>
    </lineage>
</organism>
<evidence type="ECO:0000313" key="2">
    <source>
        <dbReference type="WBParaSite" id="RSKR_0000478600.1"/>
    </source>
</evidence>